<dbReference type="InterPro" id="IPR050965">
    <property type="entry name" value="UPF0336/Enoyl-CoA_hydratase"/>
</dbReference>
<dbReference type="GO" id="GO:0006633">
    <property type="term" value="P:fatty acid biosynthetic process"/>
    <property type="evidence" value="ECO:0007669"/>
    <property type="project" value="TreeGrafter"/>
</dbReference>
<dbReference type="Proteomes" id="UP000626244">
    <property type="component" value="Unassembled WGS sequence"/>
</dbReference>
<dbReference type="FunFam" id="3.10.129.10:FF:000042">
    <property type="entry name" value="MaoC domain protein dehydratase"/>
    <property type="match status" value="1"/>
</dbReference>
<evidence type="ECO:0000313" key="4">
    <source>
        <dbReference type="Proteomes" id="UP000626244"/>
    </source>
</evidence>
<dbReference type="GO" id="GO:0019171">
    <property type="term" value="F:(3R)-hydroxyacyl-[acyl-carrier-protein] dehydratase activity"/>
    <property type="evidence" value="ECO:0007669"/>
    <property type="project" value="TreeGrafter"/>
</dbReference>
<accession>A0A8J3AHR3</accession>
<dbReference type="AlphaFoldDB" id="A0A8J3AHR3"/>
<dbReference type="PANTHER" id="PTHR43437:SF3">
    <property type="entry name" value="HYDROXYACYL-THIOESTER DEHYDRATASE TYPE 2, MITOCHONDRIAL"/>
    <property type="match status" value="1"/>
</dbReference>
<keyword evidence="1" id="KW-0456">Lyase</keyword>
<dbReference type="InterPro" id="IPR029069">
    <property type="entry name" value="HotDog_dom_sf"/>
</dbReference>
<dbReference type="SUPFAM" id="SSF54637">
    <property type="entry name" value="Thioesterase/thiol ester dehydrase-isomerase"/>
    <property type="match status" value="1"/>
</dbReference>
<name>A0A8J3AHR3_9BACI</name>
<comment type="caution">
    <text evidence="3">The sequence shown here is derived from an EMBL/GenBank/DDBJ whole genome shotgun (WGS) entry which is preliminary data.</text>
</comment>
<dbReference type="OrthoDB" id="9801625at2"/>
<protein>
    <submittedName>
        <fullName evidence="3">3-hydroxybutyryl-CoA dehydratase</fullName>
    </submittedName>
</protein>
<dbReference type="Gene3D" id="3.10.129.10">
    <property type="entry name" value="Hotdog Thioesterase"/>
    <property type="match status" value="1"/>
</dbReference>
<dbReference type="RefSeq" id="WP_088000102.1">
    <property type="nucleotide sequence ID" value="NZ_BMHB01000001.1"/>
</dbReference>
<dbReference type="EMBL" id="BMHB01000001">
    <property type="protein sequence ID" value="GGI14697.1"/>
    <property type="molecule type" value="Genomic_DNA"/>
</dbReference>
<proteinExistence type="predicted"/>
<dbReference type="CDD" id="cd03449">
    <property type="entry name" value="R_hydratase"/>
    <property type="match status" value="1"/>
</dbReference>
<evidence type="ECO:0000259" key="2">
    <source>
        <dbReference type="Pfam" id="PF01575"/>
    </source>
</evidence>
<organism evidence="3 4">
    <name type="scientific">Gottfriedia solisilvae</name>
    <dbReference type="NCBI Taxonomy" id="1516104"/>
    <lineage>
        <taxon>Bacteria</taxon>
        <taxon>Bacillati</taxon>
        <taxon>Bacillota</taxon>
        <taxon>Bacilli</taxon>
        <taxon>Bacillales</taxon>
        <taxon>Bacillaceae</taxon>
        <taxon>Gottfriedia</taxon>
    </lineage>
</organism>
<evidence type="ECO:0000256" key="1">
    <source>
        <dbReference type="ARBA" id="ARBA00023239"/>
    </source>
</evidence>
<dbReference type="PANTHER" id="PTHR43437">
    <property type="entry name" value="HYDROXYACYL-THIOESTER DEHYDRATASE TYPE 2, MITOCHONDRIAL-RELATED"/>
    <property type="match status" value="1"/>
</dbReference>
<sequence>MNIFESAKNVREIHFDSISVGDEANFQVKITSDMIEQYAAISTDVNPIHLIDDFAKESIFGERIAHGMLICSFISAVLGTKLPGKNTIYLSQEVSFKAPVKINDTITVSVKVLKKRDDKKLLSLETNVYNQENVLVVEGSALVKKLT</sequence>
<evidence type="ECO:0000313" key="3">
    <source>
        <dbReference type="EMBL" id="GGI14697.1"/>
    </source>
</evidence>
<dbReference type="Pfam" id="PF01575">
    <property type="entry name" value="MaoC_dehydratas"/>
    <property type="match status" value="1"/>
</dbReference>
<gene>
    <name evidence="3" type="ORF">GCM10007380_24250</name>
</gene>
<dbReference type="InterPro" id="IPR002539">
    <property type="entry name" value="MaoC-like_dom"/>
</dbReference>
<reference evidence="4" key="1">
    <citation type="journal article" date="2019" name="Int. J. Syst. Evol. Microbiol.">
        <title>The Global Catalogue of Microorganisms (GCM) 10K type strain sequencing project: providing services to taxonomists for standard genome sequencing and annotation.</title>
        <authorList>
            <consortium name="The Broad Institute Genomics Platform"/>
            <consortium name="The Broad Institute Genome Sequencing Center for Infectious Disease"/>
            <person name="Wu L."/>
            <person name="Ma J."/>
        </authorList>
    </citation>
    <scope>NUCLEOTIDE SEQUENCE [LARGE SCALE GENOMIC DNA]</scope>
    <source>
        <strain evidence="4">CGMCC 1.14993</strain>
    </source>
</reference>
<feature type="domain" description="MaoC-like" evidence="2">
    <location>
        <begin position="27"/>
        <end position="128"/>
    </location>
</feature>
<keyword evidence="4" id="KW-1185">Reference proteome</keyword>